<protein>
    <submittedName>
        <fullName evidence="1">Uncharacterized protein</fullName>
    </submittedName>
</protein>
<dbReference type="OrthoDB" id="2926978at2759"/>
<sequence>MTTLQIHTFSPFGEDTAQAVRKAAESATGLQKVYIGRQLENPEHGYYVLQWASGRQPSIDRTPDLVGAGVLKRISSPTTVKITSESEHQIQAVLEAPVQEFAIATLRAPENREQWEHILGLTTEGVRVTEGAIGSIQGLAADDDGRYVLILGWESHEAHMRALGSEYAKDVMKQTLELVDFQVKHAEKVSYDAV</sequence>
<accession>A0A550BXK6</accession>
<dbReference type="InterPro" id="IPR011008">
    <property type="entry name" value="Dimeric_a/b-barrel"/>
</dbReference>
<dbReference type="Proteomes" id="UP000320762">
    <property type="component" value="Unassembled WGS sequence"/>
</dbReference>
<organism evidence="1 2">
    <name type="scientific">Schizophyllum amplum</name>
    <dbReference type="NCBI Taxonomy" id="97359"/>
    <lineage>
        <taxon>Eukaryota</taxon>
        <taxon>Fungi</taxon>
        <taxon>Dikarya</taxon>
        <taxon>Basidiomycota</taxon>
        <taxon>Agaricomycotina</taxon>
        <taxon>Agaricomycetes</taxon>
        <taxon>Agaricomycetidae</taxon>
        <taxon>Agaricales</taxon>
        <taxon>Schizophyllaceae</taxon>
        <taxon>Schizophyllum</taxon>
    </lineage>
</organism>
<proteinExistence type="predicted"/>
<reference evidence="1 2" key="1">
    <citation type="journal article" date="2019" name="New Phytol.">
        <title>Comparative genomics reveals unique wood-decay strategies and fruiting body development in the Schizophyllaceae.</title>
        <authorList>
            <person name="Almasi E."/>
            <person name="Sahu N."/>
            <person name="Krizsan K."/>
            <person name="Balint B."/>
            <person name="Kovacs G.M."/>
            <person name="Kiss B."/>
            <person name="Cseklye J."/>
            <person name="Drula E."/>
            <person name="Henrissat B."/>
            <person name="Nagy I."/>
            <person name="Chovatia M."/>
            <person name="Adam C."/>
            <person name="LaButti K."/>
            <person name="Lipzen A."/>
            <person name="Riley R."/>
            <person name="Grigoriev I.V."/>
            <person name="Nagy L.G."/>
        </authorList>
    </citation>
    <scope>NUCLEOTIDE SEQUENCE [LARGE SCALE GENOMIC DNA]</scope>
    <source>
        <strain evidence="1 2">NL-1724</strain>
    </source>
</reference>
<evidence type="ECO:0000313" key="2">
    <source>
        <dbReference type="Proteomes" id="UP000320762"/>
    </source>
</evidence>
<keyword evidence="2" id="KW-1185">Reference proteome</keyword>
<dbReference type="AlphaFoldDB" id="A0A550BXK6"/>
<evidence type="ECO:0000313" key="1">
    <source>
        <dbReference type="EMBL" id="TRM57256.1"/>
    </source>
</evidence>
<comment type="caution">
    <text evidence="1">The sequence shown here is derived from an EMBL/GenBank/DDBJ whole genome shotgun (WGS) entry which is preliminary data.</text>
</comment>
<name>A0A550BXK6_9AGAR</name>
<dbReference type="Gene3D" id="3.30.70.100">
    <property type="match status" value="1"/>
</dbReference>
<dbReference type="SUPFAM" id="SSF54909">
    <property type="entry name" value="Dimeric alpha+beta barrel"/>
    <property type="match status" value="1"/>
</dbReference>
<dbReference type="EMBL" id="VDMD01000050">
    <property type="protein sequence ID" value="TRM57256.1"/>
    <property type="molecule type" value="Genomic_DNA"/>
</dbReference>
<gene>
    <name evidence="1" type="ORF">BD626DRAFT_222551</name>
</gene>